<evidence type="ECO:0000256" key="3">
    <source>
        <dbReference type="ARBA" id="ARBA00022692"/>
    </source>
</evidence>
<comment type="catalytic activity">
    <reaction evidence="8">
        <text>fluoride(in) = fluoride(out)</text>
        <dbReference type="Rhea" id="RHEA:76159"/>
        <dbReference type="ChEBI" id="CHEBI:17051"/>
    </reaction>
    <physiologicalReaction direction="left-to-right" evidence="8">
        <dbReference type="Rhea" id="RHEA:76160"/>
    </physiologicalReaction>
</comment>
<reference evidence="11 12" key="1">
    <citation type="submission" date="2017-09" db="EMBL/GenBank/DDBJ databases">
        <title>Bacterial strain isolated from the female urinary microbiota.</title>
        <authorList>
            <person name="Thomas-White K."/>
            <person name="Kumar N."/>
            <person name="Forster S."/>
            <person name="Putonti C."/>
            <person name="Lawley T."/>
            <person name="Wolfe A.J."/>
        </authorList>
    </citation>
    <scope>NUCLEOTIDE SEQUENCE [LARGE SCALE GENOMIC DNA]</scope>
    <source>
        <strain evidence="11 12">UMB0792</strain>
    </source>
</reference>
<keyword evidence="12" id="KW-1185">Reference proteome</keyword>
<evidence type="ECO:0000256" key="10">
    <source>
        <dbReference type="HAMAP-Rule" id="MF_00454"/>
    </source>
</evidence>
<dbReference type="GO" id="GO:0005886">
    <property type="term" value="C:plasma membrane"/>
    <property type="evidence" value="ECO:0007669"/>
    <property type="project" value="UniProtKB-SubCell"/>
</dbReference>
<keyword evidence="6 10" id="KW-0407">Ion channel</keyword>
<keyword evidence="4 10" id="KW-1133">Transmembrane helix</keyword>
<evidence type="ECO:0000313" key="11">
    <source>
        <dbReference type="EMBL" id="PMC65425.1"/>
    </source>
</evidence>
<dbReference type="GO" id="GO:0062054">
    <property type="term" value="F:fluoride channel activity"/>
    <property type="evidence" value="ECO:0007669"/>
    <property type="project" value="UniProtKB-UniRule"/>
</dbReference>
<comment type="similarity">
    <text evidence="7 10">Belongs to the fluoride channel Fluc/FEX (TC 1.A.43) family.</text>
</comment>
<evidence type="ECO:0000313" key="12">
    <source>
        <dbReference type="Proteomes" id="UP000235836"/>
    </source>
</evidence>
<keyword evidence="2 10" id="KW-1003">Cell membrane</keyword>
<keyword evidence="5 10" id="KW-0472">Membrane</keyword>
<keyword evidence="10" id="KW-0479">Metal-binding</keyword>
<dbReference type="PANTHER" id="PTHR28259">
    <property type="entry name" value="FLUORIDE EXPORT PROTEIN 1-RELATED"/>
    <property type="match status" value="1"/>
</dbReference>
<accession>A0A2N6T7Y6</accession>
<evidence type="ECO:0000256" key="4">
    <source>
        <dbReference type="ARBA" id="ARBA00022989"/>
    </source>
</evidence>
<name>A0A2N6T7Y6_9CORY</name>
<sequence length="147" mass="15462">MTPRTPQFLGPDGVVGSHLREALSTGDGTRTIFLLFVLVGFGAFLGGLTRWALSVALKGAPGTWAANLIGSAVLGFSAAMPAMWPAFLGAGFGGAVSTLSTMAKEMGQMVEQKQWWPLLRYTTLTCVAGVIAAWYGLRVGLQLIPAF</sequence>
<evidence type="ECO:0000256" key="9">
    <source>
        <dbReference type="ARBA" id="ARBA00049940"/>
    </source>
</evidence>
<dbReference type="InterPro" id="IPR003691">
    <property type="entry name" value="FluC"/>
</dbReference>
<dbReference type="Pfam" id="PF02537">
    <property type="entry name" value="CRCB"/>
    <property type="match status" value="1"/>
</dbReference>
<protein>
    <recommendedName>
        <fullName evidence="10">Fluoride-specific ion channel FluC</fullName>
    </recommendedName>
</protein>
<comment type="function">
    <text evidence="9 10">Fluoride-specific ion channel. Important for reducing fluoride concentration in the cell, thus reducing its toxicity.</text>
</comment>
<feature type="transmembrane region" description="Helical" evidence="10">
    <location>
        <begin position="32"/>
        <end position="53"/>
    </location>
</feature>
<dbReference type="Proteomes" id="UP000235836">
    <property type="component" value="Unassembled WGS sequence"/>
</dbReference>
<evidence type="ECO:0000256" key="8">
    <source>
        <dbReference type="ARBA" id="ARBA00035585"/>
    </source>
</evidence>
<feature type="transmembrane region" description="Helical" evidence="10">
    <location>
        <begin position="73"/>
        <end position="97"/>
    </location>
</feature>
<dbReference type="AlphaFoldDB" id="A0A2N6T7Y6"/>
<dbReference type="HAMAP" id="MF_00454">
    <property type="entry name" value="FluC"/>
    <property type="match status" value="1"/>
</dbReference>
<proteinExistence type="inferred from homology"/>
<keyword evidence="10" id="KW-0915">Sodium</keyword>
<evidence type="ECO:0000256" key="1">
    <source>
        <dbReference type="ARBA" id="ARBA00004651"/>
    </source>
</evidence>
<evidence type="ECO:0000256" key="5">
    <source>
        <dbReference type="ARBA" id="ARBA00023136"/>
    </source>
</evidence>
<feature type="binding site" evidence="10">
    <location>
        <position position="94"/>
    </location>
    <ligand>
        <name>Na(+)</name>
        <dbReference type="ChEBI" id="CHEBI:29101"/>
        <note>structural</note>
    </ligand>
</feature>
<comment type="caution">
    <text evidence="11">The sequence shown here is derived from an EMBL/GenBank/DDBJ whole genome shotgun (WGS) entry which is preliminary data.</text>
</comment>
<feature type="transmembrane region" description="Helical" evidence="10">
    <location>
        <begin position="118"/>
        <end position="137"/>
    </location>
</feature>
<keyword evidence="10" id="KW-0813">Transport</keyword>
<comment type="subcellular location">
    <subcellularLocation>
        <location evidence="1 10">Cell membrane</location>
        <topology evidence="1 10">Multi-pass membrane protein</topology>
    </subcellularLocation>
</comment>
<dbReference type="GO" id="GO:0046872">
    <property type="term" value="F:metal ion binding"/>
    <property type="evidence" value="ECO:0007669"/>
    <property type="project" value="UniProtKB-KW"/>
</dbReference>
<evidence type="ECO:0000256" key="6">
    <source>
        <dbReference type="ARBA" id="ARBA00023303"/>
    </source>
</evidence>
<organism evidence="11 12">
    <name type="scientific">Corynebacterium tuscaniense</name>
    <dbReference type="NCBI Taxonomy" id="302449"/>
    <lineage>
        <taxon>Bacteria</taxon>
        <taxon>Bacillati</taxon>
        <taxon>Actinomycetota</taxon>
        <taxon>Actinomycetes</taxon>
        <taxon>Mycobacteriales</taxon>
        <taxon>Corynebacteriaceae</taxon>
        <taxon>Corynebacterium</taxon>
    </lineage>
</organism>
<comment type="activity regulation">
    <text evidence="10">Na(+) is not transported, but it plays an essential structural role and its presence is essential for fluoride channel function.</text>
</comment>
<evidence type="ECO:0000256" key="2">
    <source>
        <dbReference type="ARBA" id="ARBA00022475"/>
    </source>
</evidence>
<keyword evidence="10" id="KW-0406">Ion transport</keyword>
<feature type="binding site" evidence="10">
    <location>
        <position position="97"/>
    </location>
    <ligand>
        <name>Na(+)</name>
        <dbReference type="ChEBI" id="CHEBI:29101"/>
        <note>structural</note>
    </ligand>
</feature>
<dbReference type="PANTHER" id="PTHR28259:SF1">
    <property type="entry name" value="FLUORIDE EXPORT PROTEIN 1-RELATED"/>
    <property type="match status" value="1"/>
</dbReference>
<dbReference type="RefSeq" id="WP_052093026.1">
    <property type="nucleotide sequence ID" value="NZ_PNHG01000001.1"/>
</dbReference>
<dbReference type="GO" id="GO:0140114">
    <property type="term" value="P:cellular detoxification of fluoride"/>
    <property type="evidence" value="ECO:0007669"/>
    <property type="project" value="UniProtKB-UniRule"/>
</dbReference>
<dbReference type="EMBL" id="PNHG01000001">
    <property type="protein sequence ID" value="PMC65425.1"/>
    <property type="molecule type" value="Genomic_DNA"/>
</dbReference>
<evidence type="ECO:0000256" key="7">
    <source>
        <dbReference type="ARBA" id="ARBA00035120"/>
    </source>
</evidence>
<keyword evidence="3 10" id="KW-0812">Transmembrane</keyword>
<gene>
    <name evidence="10" type="primary">fluC</name>
    <name evidence="10" type="synonym">crcB</name>
    <name evidence="11" type="ORF">CJ203_00675</name>
</gene>